<protein>
    <submittedName>
        <fullName evidence="1">Uncharacterized protein</fullName>
    </submittedName>
</protein>
<organism evidence="1 2">
    <name type="scientific">Avena sativa</name>
    <name type="common">Oat</name>
    <dbReference type="NCBI Taxonomy" id="4498"/>
    <lineage>
        <taxon>Eukaryota</taxon>
        <taxon>Viridiplantae</taxon>
        <taxon>Streptophyta</taxon>
        <taxon>Embryophyta</taxon>
        <taxon>Tracheophyta</taxon>
        <taxon>Spermatophyta</taxon>
        <taxon>Magnoliopsida</taxon>
        <taxon>Liliopsida</taxon>
        <taxon>Poales</taxon>
        <taxon>Poaceae</taxon>
        <taxon>BOP clade</taxon>
        <taxon>Pooideae</taxon>
        <taxon>Poodae</taxon>
        <taxon>Poeae</taxon>
        <taxon>Poeae Chloroplast Group 1 (Aveneae type)</taxon>
        <taxon>Aveninae</taxon>
        <taxon>Avena</taxon>
    </lineage>
</organism>
<reference evidence="1" key="1">
    <citation type="submission" date="2021-05" db="EMBL/GenBank/DDBJ databases">
        <authorList>
            <person name="Scholz U."/>
            <person name="Mascher M."/>
            <person name="Fiebig A."/>
        </authorList>
    </citation>
    <scope>NUCLEOTIDE SEQUENCE [LARGE SCALE GENOMIC DNA]</scope>
</reference>
<evidence type="ECO:0000313" key="2">
    <source>
        <dbReference type="Proteomes" id="UP001732700"/>
    </source>
</evidence>
<evidence type="ECO:0000313" key="1">
    <source>
        <dbReference type="EnsemblPlants" id="AVESA.00010b.r2.4CG1281560.1.CDS"/>
    </source>
</evidence>
<dbReference type="EnsemblPlants" id="AVESA.00010b.r2.4CG1281560.1">
    <property type="protein sequence ID" value="AVESA.00010b.r2.4CG1281560.1.CDS"/>
    <property type="gene ID" value="AVESA.00010b.r2.4CG1281560"/>
</dbReference>
<dbReference type="Proteomes" id="UP001732700">
    <property type="component" value="Chromosome 4C"/>
</dbReference>
<name>A0ACD5WTN1_AVESA</name>
<proteinExistence type="predicted"/>
<sequence>MAPPGSRRWAYVRIMAGTILGGGLGFYVMHRMETSYKAKMEERLQRYEAHMLAKAKEAQQLQEEGQREDQAQRLPDL</sequence>
<keyword evidence="2" id="KW-1185">Reference proteome</keyword>
<reference evidence="1" key="2">
    <citation type="submission" date="2025-09" db="UniProtKB">
        <authorList>
            <consortium name="EnsemblPlants"/>
        </authorList>
    </citation>
    <scope>IDENTIFICATION</scope>
</reference>
<accession>A0ACD5WTN1</accession>